<dbReference type="Proteomes" id="UP000016922">
    <property type="component" value="Unassembled WGS sequence"/>
</dbReference>
<gene>
    <name evidence="1" type="ORF">GLAREA_04438</name>
</gene>
<accession>S3CMA1</accession>
<dbReference type="RefSeq" id="XP_008085006.1">
    <property type="nucleotide sequence ID" value="XM_008086815.1"/>
</dbReference>
<proteinExistence type="predicted"/>
<evidence type="ECO:0000313" key="2">
    <source>
        <dbReference type="Proteomes" id="UP000016922"/>
    </source>
</evidence>
<dbReference type="GeneID" id="19463493"/>
<keyword evidence="2" id="KW-1185">Reference proteome</keyword>
<evidence type="ECO:0008006" key="3">
    <source>
        <dbReference type="Google" id="ProtNLM"/>
    </source>
</evidence>
<dbReference type="AlphaFoldDB" id="S3CMA1"/>
<dbReference type="SUPFAM" id="SSF81383">
    <property type="entry name" value="F-box domain"/>
    <property type="match status" value="1"/>
</dbReference>
<organism evidence="1 2">
    <name type="scientific">Glarea lozoyensis (strain ATCC 20868 / MF5171)</name>
    <dbReference type="NCBI Taxonomy" id="1116229"/>
    <lineage>
        <taxon>Eukaryota</taxon>
        <taxon>Fungi</taxon>
        <taxon>Dikarya</taxon>
        <taxon>Ascomycota</taxon>
        <taxon>Pezizomycotina</taxon>
        <taxon>Leotiomycetes</taxon>
        <taxon>Helotiales</taxon>
        <taxon>Helotiaceae</taxon>
        <taxon>Glarea</taxon>
    </lineage>
</organism>
<evidence type="ECO:0000313" key="1">
    <source>
        <dbReference type="EMBL" id="EPE27647.1"/>
    </source>
</evidence>
<reference evidence="1 2" key="1">
    <citation type="journal article" date="2013" name="BMC Genomics">
        <title>Genomics-driven discovery of the pneumocandin biosynthetic gene cluster in the fungus Glarea lozoyensis.</title>
        <authorList>
            <person name="Chen L."/>
            <person name="Yue Q."/>
            <person name="Zhang X."/>
            <person name="Xiang M."/>
            <person name="Wang C."/>
            <person name="Li S."/>
            <person name="Che Y."/>
            <person name="Ortiz-Lopez F.J."/>
            <person name="Bills G.F."/>
            <person name="Liu X."/>
            <person name="An Z."/>
        </authorList>
    </citation>
    <scope>NUCLEOTIDE SEQUENCE [LARGE SCALE GENOMIC DNA]</scope>
    <source>
        <strain evidence="2">ATCC 20868 / MF5171</strain>
    </source>
</reference>
<dbReference type="InterPro" id="IPR036047">
    <property type="entry name" value="F-box-like_dom_sf"/>
</dbReference>
<protein>
    <recommendedName>
        <fullName evidence="3">F-box domain-containing protein</fullName>
    </recommendedName>
</protein>
<dbReference type="EMBL" id="KE145369">
    <property type="protein sequence ID" value="EPE27647.1"/>
    <property type="molecule type" value="Genomic_DNA"/>
</dbReference>
<sequence>MGLKQFIEQCILNRLKGSRVKTNMPTSDPPLPMDDLLQPSGHLQPLPPFLKIPNELFFLITSYLPDEYVMSLGLTCRTLYSSLEEHYFQPTKKADIEVLRKFLPLVDRDSSTHLYCQKCVKIDSISCDAYPPFLGPHDLESPHIPGNERLQCWNGAREWDVKNEI</sequence>
<dbReference type="HOGENOM" id="CLU_1610901_0_0_1"/>
<name>S3CMA1_GLAL2</name>
<dbReference type="KEGG" id="glz:GLAREA_04438"/>